<dbReference type="EMBL" id="BK016114">
    <property type="protein sequence ID" value="DAF96340.1"/>
    <property type="molecule type" value="Genomic_DNA"/>
</dbReference>
<reference evidence="1" key="1">
    <citation type="journal article" date="2021" name="Proc. Natl. Acad. Sci. U.S.A.">
        <title>A Catalog of Tens of Thousands of Viruses from Human Metagenomes Reveals Hidden Associations with Chronic Diseases.</title>
        <authorList>
            <person name="Tisza M.J."/>
            <person name="Buck C.B."/>
        </authorList>
    </citation>
    <scope>NUCLEOTIDE SEQUENCE</scope>
    <source>
        <strain evidence="1">CtG4L18</strain>
    </source>
</reference>
<sequence length="33" mass="4177">MHKFPTFKINQYLWVSNLSSRSCYRRCFYWNSI</sequence>
<protein>
    <submittedName>
        <fullName evidence="1">Uncharacterized protein</fullName>
    </submittedName>
</protein>
<evidence type="ECO:0000313" key="1">
    <source>
        <dbReference type="EMBL" id="DAF96340.1"/>
    </source>
</evidence>
<name>A0A8S5UPK5_9CAUD</name>
<organism evidence="1">
    <name type="scientific">Podoviridae sp. ctG4L18</name>
    <dbReference type="NCBI Taxonomy" id="2825234"/>
    <lineage>
        <taxon>Viruses</taxon>
        <taxon>Duplodnaviria</taxon>
        <taxon>Heunggongvirae</taxon>
        <taxon>Uroviricota</taxon>
        <taxon>Caudoviricetes</taxon>
    </lineage>
</organism>
<proteinExistence type="predicted"/>
<accession>A0A8S5UPK5</accession>